<evidence type="ECO:0000259" key="3">
    <source>
        <dbReference type="Pfam" id="PF01467"/>
    </source>
</evidence>
<dbReference type="PANTHER" id="PTHR43793">
    <property type="entry name" value="FAD SYNTHASE"/>
    <property type="match status" value="1"/>
</dbReference>
<dbReference type="InterPro" id="IPR050385">
    <property type="entry name" value="Archaeal_FAD_synthase"/>
</dbReference>
<reference evidence="4" key="2">
    <citation type="submission" date="2021-04" db="EMBL/GenBank/DDBJ databases">
        <authorList>
            <person name="Gilroy R."/>
        </authorList>
    </citation>
    <scope>NUCLEOTIDE SEQUENCE</scope>
    <source>
        <strain evidence="4">14975</strain>
    </source>
</reference>
<dbReference type="Pfam" id="PF01467">
    <property type="entry name" value="CTP_transf_like"/>
    <property type="match status" value="1"/>
</dbReference>
<dbReference type="InterPro" id="IPR014729">
    <property type="entry name" value="Rossmann-like_a/b/a_fold"/>
</dbReference>
<evidence type="ECO:0000313" key="5">
    <source>
        <dbReference type="Proteomes" id="UP000823964"/>
    </source>
</evidence>
<organism evidence="4 5">
    <name type="scientific">Candidatus Akkermansia intestinigallinarum</name>
    <dbReference type="NCBI Taxonomy" id="2838431"/>
    <lineage>
        <taxon>Bacteria</taxon>
        <taxon>Pseudomonadati</taxon>
        <taxon>Verrucomicrobiota</taxon>
        <taxon>Verrucomicrobiia</taxon>
        <taxon>Verrucomicrobiales</taxon>
        <taxon>Akkermansiaceae</taxon>
        <taxon>Akkermansia</taxon>
    </lineage>
</organism>
<dbReference type="Gene3D" id="3.40.50.620">
    <property type="entry name" value="HUPs"/>
    <property type="match status" value="1"/>
</dbReference>
<feature type="domain" description="Cytidyltransferase-like" evidence="3">
    <location>
        <begin position="6"/>
        <end position="95"/>
    </location>
</feature>
<dbReference type="EMBL" id="DXFQ01000168">
    <property type="protein sequence ID" value="HIX20695.1"/>
    <property type="molecule type" value="Genomic_DNA"/>
</dbReference>
<evidence type="ECO:0000256" key="1">
    <source>
        <dbReference type="ARBA" id="ARBA00022679"/>
    </source>
</evidence>
<accession>A0A9D1VD96</accession>
<keyword evidence="1" id="KW-0808">Transferase</keyword>
<gene>
    <name evidence="4" type="ORF">H9862_08865</name>
</gene>
<protein>
    <submittedName>
        <fullName evidence="4">Adenylyltransferase/cytidyltransferase family protein</fullName>
    </submittedName>
</protein>
<dbReference type="SUPFAM" id="SSF52374">
    <property type="entry name" value="Nucleotidylyl transferase"/>
    <property type="match status" value="1"/>
</dbReference>
<sequence length="384" mass="42059">MKKVFVSGAFNLLHAGHICFLQDARALGDYLIVSFPPADLLWKIFGRKSALADADKMAVLNALSMVDEVVLSTDDSEALSFESAFRASGAQVLAVTTDDLYMDAKSALCGDCGAEFVVLEKRPPEGKQTSSTEVLDRIKAPTHAPLRVDFAGGWLDVPNYAIPGEYIVNCAISPTVSLKEWLYRQGAGLGGSGGWSVLNGWDPVRSELGLGVGWQDPAVIAETGACVWKSGQYPVLEFKNTGEFLRGRMAVFDTRIHHNTPGLAALNRNFVKIARAGRVARLGVMQQDITTLAVAVQMSYRLQLDEGMEPLPEIGESIAMKYCGGGHGGYALYLYETPESREKALDTCLDLYPVEPYCRTFGKDEPVPWEPRYLQRLRDRGVIK</sequence>
<evidence type="ECO:0000313" key="4">
    <source>
        <dbReference type="EMBL" id="HIX20695.1"/>
    </source>
</evidence>
<dbReference type="NCBIfam" id="TIGR00125">
    <property type="entry name" value="cyt_tran_rel"/>
    <property type="match status" value="1"/>
</dbReference>
<dbReference type="AlphaFoldDB" id="A0A9D1VD96"/>
<evidence type="ECO:0000256" key="2">
    <source>
        <dbReference type="ARBA" id="ARBA00022695"/>
    </source>
</evidence>
<comment type="caution">
    <text evidence="4">The sequence shown here is derived from an EMBL/GenBank/DDBJ whole genome shotgun (WGS) entry which is preliminary data.</text>
</comment>
<dbReference type="InterPro" id="IPR004821">
    <property type="entry name" value="Cyt_trans-like"/>
</dbReference>
<reference evidence="4" key="1">
    <citation type="journal article" date="2021" name="PeerJ">
        <title>Extensive microbial diversity within the chicken gut microbiome revealed by metagenomics and culture.</title>
        <authorList>
            <person name="Gilroy R."/>
            <person name="Ravi A."/>
            <person name="Getino M."/>
            <person name="Pursley I."/>
            <person name="Horton D.L."/>
            <person name="Alikhan N.F."/>
            <person name="Baker D."/>
            <person name="Gharbi K."/>
            <person name="Hall N."/>
            <person name="Watson M."/>
            <person name="Adriaenssens E.M."/>
            <person name="Foster-Nyarko E."/>
            <person name="Jarju S."/>
            <person name="Secka A."/>
            <person name="Antonio M."/>
            <person name="Oren A."/>
            <person name="Chaudhuri R.R."/>
            <person name="La Ragione R."/>
            <person name="Hildebrand F."/>
            <person name="Pallen M.J."/>
        </authorList>
    </citation>
    <scope>NUCLEOTIDE SEQUENCE</scope>
    <source>
        <strain evidence="4">14975</strain>
    </source>
</reference>
<keyword evidence="2 4" id="KW-0548">Nucleotidyltransferase</keyword>
<dbReference type="PANTHER" id="PTHR43793:SF1">
    <property type="entry name" value="FAD SYNTHASE"/>
    <property type="match status" value="1"/>
</dbReference>
<proteinExistence type="predicted"/>
<dbReference type="Proteomes" id="UP000823964">
    <property type="component" value="Unassembled WGS sequence"/>
</dbReference>
<dbReference type="GO" id="GO:0016779">
    <property type="term" value="F:nucleotidyltransferase activity"/>
    <property type="evidence" value="ECO:0007669"/>
    <property type="project" value="UniProtKB-KW"/>
</dbReference>
<name>A0A9D1VD96_9BACT</name>